<keyword evidence="4" id="KW-1185">Reference proteome</keyword>
<feature type="region of interest" description="Disordered" evidence="1">
    <location>
        <begin position="195"/>
        <end position="216"/>
    </location>
</feature>
<dbReference type="InterPro" id="IPR056632">
    <property type="entry name" value="DUF7730"/>
</dbReference>
<dbReference type="Pfam" id="PF24864">
    <property type="entry name" value="DUF7730"/>
    <property type="match status" value="1"/>
</dbReference>
<dbReference type="EMBL" id="JAVRRG010000004">
    <property type="protein sequence ID" value="KAK5101582.1"/>
    <property type="molecule type" value="Genomic_DNA"/>
</dbReference>
<evidence type="ECO:0000313" key="3">
    <source>
        <dbReference type="EMBL" id="KAK5101582.1"/>
    </source>
</evidence>
<feature type="compositionally biased region" description="Polar residues" evidence="1">
    <location>
        <begin position="65"/>
        <end position="86"/>
    </location>
</feature>
<organism evidence="3 4">
    <name type="scientific">Lithohypha guttulata</name>
    <dbReference type="NCBI Taxonomy" id="1690604"/>
    <lineage>
        <taxon>Eukaryota</taxon>
        <taxon>Fungi</taxon>
        <taxon>Dikarya</taxon>
        <taxon>Ascomycota</taxon>
        <taxon>Pezizomycotina</taxon>
        <taxon>Eurotiomycetes</taxon>
        <taxon>Chaetothyriomycetidae</taxon>
        <taxon>Chaetothyriales</taxon>
        <taxon>Trichomeriaceae</taxon>
        <taxon>Lithohypha</taxon>
    </lineage>
</organism>
<dbReference type="PANTHER" id="PTHR38790">
    <property type="entry name" value="2EXR DOMAIN-CONTAINING PROTEIN-RELATED"/>
    <property type="match status" value="1"/>
</dbReference>
<reference evidence="3 4" key="1">
    <citation type="submission" date="2023-08" db="EMBL/GenBank/DDBJ databases">
        <title>Black Yeasts Isolated from many extreme environments.</title>
        <authorList>
            <person name="Coleine C."/>
            <person name="Stajich J.E."/>
            <person name="Selbmann L."/>
        </authorList>
    </citation>
    <scope>NUCLEOTIDE SEQUENCE [LARGE SCALE GENOMIC DNA]</scope>
    <source>
        <strain evidence="3 4">CCFEE 5885</strain>
    </source>
</reference>
<feature type="region of interest" description="Disordered" evidence="1">
    <location>
        <begin position="1"/>
        <end position="42"/>
    </location>
</feature>
<feature type="domain" description="DUF7730" evidence="2">
    <location>
        <begin position="213"/>
        <end position="382"/>
    </location>
</feature>
<evidence type="ECO:0000256" key="1">
    <source>
        <dbReference type="SAM" id="MobiDB-lite"/>
    </source>
</evidence>
<proteinExistence type="predicted"/>
<feature type="region of interest" description="Disordered" evidence="1">
    <location>
        <begin position="105"/>
        <end position="129"/>
    </location>
</feature>
<feature type="region of interest" description="Disordered" evidence="1">
    <location>
        <begin position="57"/>
        <end position="93"/>
    </location>
</feature>
<gene>
    <name evidence="3" type="ORF">LTR24_000638</name>
</gene>
<evidence type="ECO:0000259" key="2">
    <source>
        <dbReference type="Pfam" id="PF24864"/>
    </source>
</evidence>
<sequence length="544" mass="61427">MISRTRYKPSGSKAPVSWNSRRVAEEDDEVVKPVHKATRPSQDFVEKTAALMRSIQPTARGCSRVPSQMSDAINGDTTSDVDQSDWQPVRPSRKAAEVLSTSDFVIKPDGSPESVLPQSPPSPTHKDLDHGAITARLTPTTALAKDSWVESKSVESPVMDGQLATHNGQPGTWRCVSDAPYTSHKTWFFVPDKVPAPKGRVPRPRKRKSKSKGKTTFLSLPGELRNEIYKYLIPECRILITSNKPNKELAQAKKVWSEQQVEHKRPHLRLSHLLDLSQAEQGLGITKNLLLACKQVRNDVELYLYSRTTFCFSATKALHRFLNTASKPGLRAIRKLEILHKGYGHPELTEHQVFQDKYYERWSKVCTQVSEDLSGLEHLKLEAHMRDWPCDLVSAVPNTPWRKACLQMAPRRLLKVEVKLSHDMIHRNDMALKELARRLENDMMTQEGQDERDLWETEQVLMELAARKAAKEAKAAARAAKLRAPGSLTITDEDIKKSKPGGVKVHRKGGLSDYSTVNTSKMCNAELQYFKDQYCSERHKTVST</sequence>
<dbReference type="Proteomes" id="UP001345013">
    <property type="component" value="Unassembled WGS sequence"/>
</dbReference>
<name>A0ABR0KNG2_9EURO</name>
<comment type="caution">
    <text evidence="3">The sequence shown here is derived from an EMBL/GenBank/DDBJ whole genome shotgun (WGS) entry which is preliminary data.</text>
</comment>
<accession>A0ABR0KNG2</accession>
<protein>
    <recommendedName>
        <fullName evidence="2">DUF7730 domain-containing protein</fullName>
    </recommendedName>
</protein>
<feature type="compositionally biased region" description="Basic residues" evidence="1">
    <location>
        <begin position="200"/>
        <end position="213"/>
    </location>
</feature>
<evidence type="ECO:0000313" key="4">
    <source>
        <dbReference type="Proteomes" id="UP001345013"/>
    </source>
</evidence>